<gene>
    <name evidence="1" type="ORF">ATR01nite_27810</name>
</gene>
<comment type="caution">
    <text evidence="1">The sequence shown here is derived from an EMBL/GenBank/DDBJ whole genome shotgun (WGS) entry which is preliminary data.</text>
</comment>
<dbReference type="Proteomes" id="UP000321800">
    <property type="component" value="Unassembled WGS sequence"/>
</dbReference>
<evidence type="ECO:0000313" key="2">
    <source>
        <dbReference type="Proteomes" id="UP000321800"/>
    </source>
</evidence>
<proteinExistence type="predicted"/>
<organism evidence="1 2">
    <name type="scientific">Acetobacter tropicalis</name>
    <dbReference type="NCBI Taxonomy" id="104102"/>
    <lineage>
        <taxon>Bacteria</taxon>
        <taxon>Pseudomonadati</taxon>
        <taxon>Pseudomonadota</taxon>
        <taxon>Alphaproteobacteria</taxon>
        <taxon>Acetobacterales</taxon>
        <taxon>Acetobacteraceae</taxon>
        <taxon>Acetobacter</taxon>
    </lineage>
</organism>
<dbReference type="EMBL" id="BJVR01000057">
    <property type="protein sequence ID" value="GEL51706.1"/>
    <property type="molecule type" value="Genomic_DNA"/>
</dbReference>
<sequence length="117" mass="13097">MTTFGFVFDLRFEQIACCPPAGLLCIRAQSFEEEEAAHIIDDIGQADPHCGPGDTDSSDEQTHLLFLVSKDMLDAGSDHRLSCIGSLDMPGHRFEMRFFSVNLRDKALLFHEVFIGF</sequence>
<protein>
    <submittedName>
        <fullName evidence="1">Uncharacterized protein</fullName>
    </submittedName>
</protein>
<dbReference type="AlphaFoldDB" id="A0A511FRX2"/>
<name>A0A511FRX2_9PROT</name>
<reference evidence="1 2" key="1">
    <citation type="submission" date="2019-07" db="EMBL/GenBank/DDBJ databases">
        <title>Whole genome shotgun sequence of Acetobacter tropicalis NBRC 16470.</title>
        <authorList>
            <person name="Hosoyama A."/>
            <person name="Uohara A."/>
            <person name="Ohji S."/>
            <person name="Ichikawa N."/>
        </authorList>
    </citation>
    <scope>NUCLEOTIDE SEQUENCE [LARGE SCALE GENOMIC DNA]</scope>
    <source>
        <strain evidence="1 2">NBRC 16470</strain>
    </source>
</reference>
<evidence type="ECO:0000313" key="1">
    <source>
        <dbReference type="EMBL" id="GEL51706.1"/>
    </source>
</evidence>
<accession>A0A511FRX2</accession>